<dbReference type="EMBL" id="CP014646">
    <property type="protein sequence ID" value="AMO36742.1"/>
    <property type="molecule type" value="Genomic_DNA"/>
</dbReference>
<dbReference type="RefSeq" id="WP_048702855.1">
    <property type="nucleotide sequence ID" value="NZ_CP014646.1"/>
</dbReference>
<organism evidence="1 2">
    <name type="scientific">Thauera humireducens</name>
    <dbReference type="NCBI Taxonomy" id="1134435"/>
    <lineage>
        <taxon>Bacteria</taxon>
        <taxon>Pseudomonadati</taxon>
        <taxon>Pseudomonadota</taxon>
        <taxon>Betaproteobacteria</taxon>
        <taxon>Rhodocyclales</taxon>
        <taxon>Zoogloeaceae</taxon>
        <taxon>Thauera</taxon>
    </lineage>
</organism>
<dbReference type="AlphaFoldDB" id="A0A127K453"/>
<dbReference type="STRING" id="1134435.AC731_007165"/>
<proteinExistence type="predicted"/>
<keyword evidence="2" id="KW-1185">Reference proteome</keyword>
<reference evidence="2" key="1">
    <citation type="submission" date="2016-03" db="EMBL/GenBank/DDBJ databases">
        <authorList>
            <person name="Ma C."/>
            <person name="Zhou S."/>
            <person name="Yang G."/>
        </authorList>
    </citation>
    <scope>NUCLEOTIDE SEQUENCE [LARGE SCALE GENOMIC DNA]</scope>
    <source>
        <strain evidence="2">SgZ-1</strain>
    </source>
</reference>
<accession>A0A127K453</accession>
<protein>
    <submittedName>
        <fullName evidence="1">Uncharacterized protein</fullName>
    </submittedName>
</protein>
<evidence type="ECO:0000313" key="1">
    <source>
        <dbReference type="EMBL" id="AMO36742.1"/>
    </source>
</evidence>
<dbReference type="KEGG" id="thu:AC731_007165"/>
<name>A0A127K453_9RHOO</name>
<evidence type="ECO:0000313" key="2">
    <source>
        <dbReference type="Proteomes" id="UP000036902"/>
    </source>
</evidence>
<gene>
    <name evidence="1" type="ORF">AC731_007165</name>
</gene>
<sequence>MSQTTEAVRAAIVATLKAVPGMGVVHDRERYASQQTALQALYVVQTDDGKQLHGWFVRRLGFSAKQWAPRQRLVRTRWQLRGFMALKDETASEIAFDAVIDGVRRAIDVDPTLGGAVFGTSLDDEIGAQLAASGPVMFAGVLCHAADMTLITETLESPGD</sequence>
<dbReference type="Proteomes" id="UP000036902">
    <property type="component" value="Chromosome"/>
</dbReference>